<keyword evidence="5" id="KW-1185">Reference proteome</keyword>
<feature type="domain" description="CUB" evidence="4">
    <location>
        <begin position="104"/>
        <end position="239"/>
    </location>
</feature>
<comment type="caution">
    <text evidence="2">Lacks conserved residue(s) required for the propagation of feature annotation.</text>
</comment>
<evidence type="ECO:0000313" key="5">
    <source>
        <dbReference type="Proteomes" id="UP000694843"/>
    </source>
</evidence>
<dbReference type="AlphaFoldDB" id="A0A8B7NYD6"/>
<dbReference type="InterPro" id="IPR000859">
    <property type="entry name" value="CUB_dom"/>
</dbReference>
<evidence type="ECO:0000259" key="4">
    <source>
        <dbReference type="PROSITE" id="PS01180"/>
    </source>
</evidence>
<feature type="signal peptide" evidence="3">
    <location>
        <begin position="1"/>
        <end position="20"/>
    </location>
</feature>
<gene>
    <name evidence="6" type="primary">LOC108675334</name>
</gene>
<sequence>MRIVFVTVVVVVVVVCGVAAGDVDDNDVHSSAREPRTGGIIKSMLPYFNLKIKNPFECRPGTRINGYPVLGTCMSQYDCTALRGRIDGTCASGYGSCCILEAGCGDTVERNRTYIINNGTTSGTCTYTIAPMKIDYKVKNSVSEAVGACQVRLDFETFSLSQPDQGTTTPNNASVCNIDSFEVTGNTNAFGKICGENQGQHIYLPIDSKAGTVATITVVMSGATTTAVNRSWRIRTTYIPCLSNMTAPPGCLQYFTDASGTVNSFNLLPASSTTLSQIGNLKYSICFNNQPNSCGMSFSSTRFLLTGAPNGAATTGPASSCAEDYIATTVVDRTGVASTTSGSFFCGGALTPFTTYAQPTVIFVRTDGQETSPTDKNYGFALSYSRAGC</sequence>
<dbReference type="OrthoDB" id="6382149at2759"/>
<dbReference type="PANTHER" id="PTHR33236">
    <property type="entry name" value="INTRAFLAGELLAR TRANSPORT PROTEIN 122 FAMILY PROTEIN-RELATED"/>
    <property type="match status" value="1"/>
</dbReference>
<dbReference type="KEGG" id="hazt:108675334"/>
<keyword evidence="1" id="KW-1015">Disulfide bond</keyword>
<dbReference type="Proteomes" id="UP000694843">
    <property type="component" value="Unplaced"/>
</dbReference>
<evidence type="ECO:0000256" key="1">
    <source>
        <dbReference type="ARBA" id="ARBA00023157"/>
    </source>
</evidence>
<dbReference type="RefSeq" id="XP_018018824.1">
    <property type="nucleotide sequence ID" value="XM_018163335.1"/>
</dbReference>
<evidence type="ECO:0000313" key="6">
    <source>
        <dbReference type="RefSeq" id="XP_018018824.1"/>
    </source>
</evidence>
<protein>
    <submittedName>
        <fullName evidence="6">Uncharacterized protein LOC108675334</fullName>
    </submittedName>
</protein>
<evidence type="ECO:0000256" key="2">
    <source>
        <dbReference type="PROSITE-ProRule" id="PRU00059"/>
    </source>
</evidence>
<dbReference type="OMA" id="MAFTEIC"/>
<name>A0A8B7NYD6_HYAAZ</name>
<feature type="chain" id="PRO_5034387594" evidence="3">
    <location>
        <begin position="21"/>
        <end position="389"/>
    </location>
</feature>
<keyword evidence="3" id="KW-0732">Signal</keyword>
<organism evidence="5 6">
    <name type="scientific">Hyalella azteca</name>
    <name type="common">Amphipod</name>
    <dbReference type="NCBI Taxonomy" id="294128"/>
    <lineage>
        <taxon>Eukaryota</taxon>
        <taxon>Metazoa</taxon>
        <taxon>Ecdysozoa</taxon>
        <taxon>Arthropoda</taxon>
        <taxon>Crustacea</taxon>
        <taxon>Multicrustacea</taxon>
        <taxon>Malacostraca</taxon>
        <taxon>Eumalacostraca</taxon>
        <taxon>Peracarida</taxon>
        <taxon>Amphipoda</taxon>
        <taxon>Senticaudata</taxon>
        <taxon>Talitrida</taxon>
        <taxon>Talitroidea</taxon>
        <taxon>Hyalellidae</taxon>
        <taxon>Hyalella</taxon>
    </lineage>
</organism>
<reference evidence="6" key="1">
    <citation type="submission" date="2025-08" db="UniProtKB">
        <authorList>
            <consortium name="RefSeq"/>
        </authorList>
    </citation>
    <scope>IDENTIFICATION</scope>
    <source>
        <tissue evidence="6">Whole organism</tissue>
    </source>
</reference>
<dbReference type="InterPro" id="IPR058698">
    <property type="entry name" value="CUB_metazoa"/>
</dbReference>
<proteinExistence type="predicted"/>
<dbReference type="PANTHER" id="PTHR33236:SF12">
    <property type="entry name" value="CUB DOMAIN-CONTAINING PROTEIN-RELATED"/>
    <property type="match status" value="1"/>
</dbReference>
<dbReference type="PROSITE" id="PS01180">
    <property type="entry name" value="CUB"/>
    <property type="match status" value="1"/>
</dbReference>
<dbReference type="GeneID" id="108675334"/>
<dbReference type="Pfam" id="PF26080">
    <property type="entry name" value="CUB_animal"/>
    <property type="match status" value="1"/>
</dbReference>
<accession>A0A8B7NYD6</accession>
<evidence type="ECO:0000256" key="3">
    <source>
        <dbReference type="SAM" id="SignalP"/>
    </source>
</evidence>